<dbReference type="AlphaFoldDB" id="A0A4Z0D0X1"/>
<evidence type="ECO:0000313" key="1">
    <source>
        <dbReference type="EMBL" id="TFZ39157.1"/>
    </source>
</evidence>
<dbReference type="RefSeq" id="WP_135271737.1">
    <property type="nucleotide sequence ID" value="NZ_SRIB01000020.1"/>
</dbReference>
<keyword evidence="2" id="KW-1185">Reference proteome</keyword>
<sequence length="241" mass="27841">MASYLNNEEIGISAEVAIAEAFSVPISHYYLARADQNTTKLISSMNLRKLFSIESIPNPVKHIAEGQNPVDFLLVGDKTLSVKTNQKDIGRAAPQKVGQPTHFTYYEYFKDIIGVDEQTYFEDPNRYFKETSIYKISLVINRYWQNMFDCDYLIFFYNIIPALEGYGSIGYRVFGRNAVPPRWRPELFSFTKSSPATWNESNTLKYNGITLGNFQVHRNRDCFKFRFNMDGIIKLIENGDI</sequence>
<name>A0A4Z0D0X1_9FIRM</name>
<proteinExistence type="predicted"/>
<evidence type="ECO:0008006" key="3">
    <source>
        <dbReference type="Google" id="ProtNLM"/>
    </source>
</evidence>
<evidence type="ECO:0000313" key="2">
    <source>
        <dbReference type="Proteomes" id="UP000298381"/>
    </source>
</evidence>
<accession>A0A4Z0D0X1</accession>
<organism evidence="1 2">
    <name type="scientific">Soehngenia longivitae</name>
    <dbReference type="NCBI Taxonomy" id="2562294"/>
    <lineage>
        <taxon>Bacteria</taxon>
        <taxon>Bacillati</taxon>
        <taxon>Bacillota</taxon>
        <taxon>Tissierellia</taxon>
        <taxon>Tissierellales</taxon>
        <taxon>Tissierellaceae</taxon>
        <taxon>Soehngenia</taxon>
    </lineage>
</organism>
<protein>
    <recommendedName>
        <fullName evidence="3">Restriction endonuclease</fullName>
    </recommendedName>
</protein>
<reference evidence="1 2" key="1">
    <citation type="submission" date="2019-03" db="EMBL/GenBank/DDBJ databases">
        <title>Draft genome sequence data and analysis of a Fermenting Bacterium, Soehngenia longevitae strain 1933PT, isolated from petroleum reservoir in Azerbaijan.</title>
        <authorList>
            <person name="Grouzdev D.S."/>
            <person name="Bidzhieva S.K."/>
            <person name="Sokolova D.S."/>
            <person name="Tourova T.P."/>
            <person name="Poltaraus A.B."/>
            <person name="Nazina T.N."/>
        </authorList>
    </citation>
    <scope>NUCLEOTIDE SEQUENCE [LARGE SCALE GENOMIC DNA]</scope>
    <source>
        <strain evidence="1 2">1933P</strain>
    </source>
</reference>
<dbReference type="OrthoDB" id="1394543at2"/>
<dbReference type="EMBL" id="SRIB01000020">
    <property type="protein sequence ID" value="TFZ39157.1"/>
    <property type="molecule type" value="Genomic_DNA"/>
</dbReference>
<gene>
    <name evidence="1" type="ORF">E4100_09095</name>
</gene>
<dbReference type="Proteomes" id="UP000298381">
    <property type="component" value="Unassembled WGS sequence"/>
</dbReference>
<comment type="caution">
    <text evidence="1">The sequence shown here is derived from an EMBL/GenBank/DDBJ whole genome shotgun (WGS) entry which is preliminary data.</text>
</comment>